<sequence>MSDLRALVPEPVEASKSDASTGSATVEDLQAELARLRQEVADARRLAQRAEDRGRVENLFNRYMYLHNAFQDEQIIPLWVKEGTEGIRARYTNAGQYTTWESVTRYHRDRPAPEGKLILHATTTPVIEVAADGRTAKGVWLMAGTESGLTDPAVAEAFPDMYSPEEVLGKKVWAHWVWCKYAIDFLKQDGEWKFWKFRCYELARAPFEENWVSFGLKNQGAFDLDLMYFGDDGKPVFMPPADEPVPSTNHPYSPRTVQKLEPVPPVPHDTFTDTFA</sequence>
<evidence type="ECO:0000259" key="2">
    <source>
        <dbReference type="Pfam" id="PF13577"/>
    </source>
</evidence>
<gene>
    <name evidence="3" type="ORF">SM116_17720</name>
</gene>
<evidence type="ECO:0000256" key="1">
    <source>
        <dbReference type="SAM" id="MobiDB-lite"/>
    </source>
</evidence>
<reference evidence="3 4" key="1">
    <citation type="submission" date="2023-11" db="EMBL/GenBank/DDBJ databases">
        <title>Genome sequence of Microbacterium rhizosphaerae KACC 19337.</title>
        <authorList>
            <person name="Choi H."/>
            <person name="Kim S."/>
            <person name="Kim Y."/>
            <person name="Kwon S.-W."/>
            <person name="Heo J."/>
        </authorList>
    </citation>
    <scope>NUCLEOTIDE SEQUENCE [LARGE SCALE GENOMIC DNA]</scope>
    <source>
        <strain evidence="3 4">KACC 19337</strain>
    </source>
</reference>
<dbReference type="Proteomes" id="UP001323798">
    <property type="component" value="Chromosome"/>
</dbReference>
<dbReference type="SUPFAM" id="SSF54427">
    <property type="entry name" value="NTF2-like"/>
    <property type="match status" value="1"/>
</dbReference>
<dbReference type="Pfam" id="PF13577">
    <property type="entry name" value="SnoaL_4"/>
    <property type="match status" value="1"/>
</dbReference>
<organism evidence="3 4">
    <name type="scientific">Microbacterium rhizosphaerae</name>
    <dbReference type="NCBI Taxonomy" id="1678237"/>
    <lineage>
        <taxon>Bacteria</taxon>
        <taxon>Bacillati</taxon>
        <taxon>Actinomycetota</taxon>
        <taxon>Actinomycetes</taxon>
        <taxon>Micrococcales</taxon>
        <taxon>Microbacteriaceae</taxon>
        <taxon>Microbacterium</taxon>
    </lineage>
</organism>
<dbReference type="InterPro" id="IPR037401">
    <property type="entry name" value="SnoaL-like"/>
</dbReference>
<evidence type="ECO:0000313" key="3">
    <source>
        <dbReference type="EMBL" id="WPR89572.1"/>
    </source>
</evidence>
<feature type="region of interest" description="Disordered" evidence="1">
    <location>
        <begin position="1"/>
        <end position="24"/>
    </location>
</feature>
<feature type="region of interest" description="Disordered" evidence="1">
    <location>
        <begin position="240"/>
        <end position="259"/>
    </location>
</feature>
<proteinExistence type="predicted"/>
<keyword evidence="4" id="KW-1185">Reference proteome</keyword>
<accession>A0ABZ0SQR9</accession>
<dbReference type="InterPro" id="IPR032710">
    <property type="entry name" value="NTF2-like_dom_sf"/>
</dbReference>
<name>A0ABZ0SQR9_9MICO</name>
<evidence type="ECO:0000313" key="4">
    <source>
        <dbReference type="Proteomes" id="UP001323798"/>
    </source>
</evidence>
<dbReference type="Gene3D" id="3.10.450.50">
    <property type="match status" value="1"/>
</dbReference>
<feature type="domain" description="SnoaL-like" evidence="2">
    <location>
        <begin position="48"/>
        <end position="198"/>
    </location>
</feature>
<dbReference type="EMBL" id="CP139368">
    <property type="protein sequence ID" value="WPR89572.1"/>
    <property type="molecule type" value="Genomic_DNA"/>
</dbReference>
<protein>
    <submittedName>
        <fullName evidence="3">Nuclear transport factor 2 family protein</fullName>
    </submittedName>
</protein>
<dbReference type="RefSeq" id="WP_320942286.1">
    <property type="nucleotide sequence ID" value="NZ_BAABEU010000003.1"/>
</dbReference>